<comment type="caution">
    <text evidence="2">The sequence shown here is derived from an EMBL/GenBank/DDBJ whole genome shotgun (WGS) entry which is preliminary data.</text>
</comment>
<dbReference type="AlphaFoldDB" id="A0A7C9UZW1"/>
<dbReference type="RefSeq" id="WP_163679417.1">
    <property type="nucleotide sequence ID" value="NZ_JAAIYP010000038.1"/>
</dbReference>
<reference evidence="2 3" key="1">
    <citation type="submission" date="2020-02" db="EMBL/GenBank/DDBJ databases">
        <authorList>
            <person name="Dziuba M."/>
            <person name="Kuznetsov B."/>
            <person name="Mardanov A."/>
            <person name="Ravin N."/>
            <person name="Grouzdev D."/>
        </authorList>
    </citation>
    <scope>NUCLEOTIDE SEQUENCE [LARGE SCALE GENOMIC DNA]</scope>
    <source>
        <strain evidence="2 3">SpK</strain>
    </source>
</reference>
<evidence type="ECO:0008006" key="4">
    <source>
        <dbReference type="Google" id="ProtNLM"/>
    </source>
</evidence>
<keyword evidence="1" id="KW-0732">Signal</keyword>
<sequence>MRSVLIAALLFAASPALAQTAPKIISVTPGTVTGTVEYARGQYYIRAARETFCVAGVDDDLMVESYFSASVGREITLKGPVQAWSAGLRCIVAEKAALPPPNSAGPGLPACDSAEALKAVEGAIRQMGLKPQRVSGPQAISDAREVDPEVRFCRANALTDRGLFNAAYDLHWKSRAAGTWYAEVTLR</sequence>
<evidence type="ECO:0000256" key="1">
    <source>
        <dbReference type="SAM" id="SignalP"/>
    </source>
</evidence>
<feature type="chain" id="PRO_5028962801" description="Nuclease" evidence="1">
    <location>
        <begin position="19"/>
        <end position="187"/>
    </location>
</feature>
<protein>
    <recommendedName>
        <fullName evidence="4">Nuclease</fullName>
    </recommendedName>
</protein>
<evidence type="ECO:0000313" key="3">
    <source>
        <dbReference type="Proteomes" id="UP000480684"/>
    </source>
</evidence>
<accession>A0A7C9UZW1</accession>
<dbReference type="Proteomes" id="UP000480684">
    <property type="component" value="Unassembled WGS sequence"/>
</dbReference>
<proteinExistence type="predicted"/>
<organism evidence="2 3">
    <name type="scientific">Magnetospirillum aberrantis SpK</name>
    <dbReference type="NCBI Taxonomy" id="908842"/>
    <lineage>
        <taxon>Bacteria</taxon>
        <taxon>Pseudomonadati</taxon>
        <taxon>Pseudomonadota</taxon>
        <taxon>Alphaproteobacteria</taxon>
        <taxon>Rhodospirillales</taxon>
        <taxon>Rhodospirillaceae</taxon>
        <taxon>Magnetospirillum</taxon>
    </lineage>
</organism>
<gene>
    <name evidence="2" type="ORF">G4223_11305</name>
</gene>
<evidence type="ECO:0000313" key="2">
    <source>
        <dbReference type="EMBL" id="NFV80694.1"/>
    </source>
</evidence>
<feature type="signal peptide" evidence="1">
    <location>
        <begin position="1"/>
        <end position="18"/>
    </location>
</feature>
<dbReference type="EMBL" id="JAAIYP010000038">
    <property type="protein sequence ID" value="NFV80694.1"/>
    <property type="molecule type" value="Genomic_DNA"/>
</dbReference>
<keyword evidence="3" id="KW-1185">Reference proteome</keyword>
<name>A0A7C9UZW1_9PROT</name>